<dbReference type="PROSITE" id="PS50075">
    <property type="entry name" value="CARRIER"/>
    <property type="match status" value="1"/>
</dbReference>
<evidence type="ECO:0000313" key="4">
    <source>
        <dbReference type="EMBL" id="GGB14579.1"/>
    </source>
</evidence>
<sequence length="89" mass="10088">MQTLDSIKEKLRGVIVDDLDANIDIRDLRDDISLYDDGLGLDSIAIINLIVLVEKKFDINFEEHEISSNIFGSIDHLSRFISSKVNIQV</sequence>
<dbReference type="Proteomes" id="UP000607559">
    <property type="component" value="Unassembled WGS sequence"/>
</dbReference>
<gene>
    <name evidence="4" type="ORF">GCM10011511_43030</name>
</gene>
<evidence type="ECO:0000313" key="5">
    <source>
        <dbReference type="Proteomes" id="UP000607559"/>
    </source>
</evidence>
<reference evidence="4" key="1">
    <citation type="journal article" date="2014" name="Int. J. Syst. Evol. Microbiol.">
        <title>Complete genome sequence of Corynebacterium casei LMG S-19264T (=DSM 44701T), isolated from a smear-ripened cheese.</title>
        <authorList>
            <consortium name="US DOE Joint Genome Institute (JGI-PGF)"/>
            <person name="Walter F."/>
            <person name="Albersmeier A."/>
            <person name="Kalinowski J."/>
            <person name="Ruckert C."/>
        </authorList>
    </citation>
    <scope>NUCLEOTIDE SEQUENCE</scope>
    <source>
        <strain evidence="4">CGMCC 1.15448</strain>
    </source>
</reference>
<dbReference type="InterPro" id="IPR006162">
    <property type="entry name" value="Ppantetheine_attach_site"/>
</dbReference>
<dbReference type="InterPro" id="IPR009081">
    <property type="entry name" value="PP-bd_ACP"/>
</dbReference>
<dbReference type="EMBL" id="BMJC01000004">
    <property type="protein sequence ID" value="GGB14579.1"/>
    <property type="molecule type" value="Genomic_DNA"/>
</dbReference>
<dbReference type="RefSeq" id="WP_188935616.1">
    <property type="nucleotide sequence ID" value="NZ_BMJC01000004.1"/>
</dbReference>
<dbReference type="InterPro" id="IPR036736">
    <property type="entry name" value="ACP-like_sf"/>
</dbReference>
<dbReference type="PROSITE" id="PS00012">
    <property type="entry name" value="PHOSPHOPANTETHEINE"/>
    <property type="match status" value="1"/>
</dbReference>
<evidence type="ECO:0000259" key="3">
    <source>
        <dbReference type="PROSITE" id="PS50075"/>
    </source>
</evidence>
<dbReference type="SUPFAM" id="SSF47336">
    <property type="entry name" value="ACP-like"/>
    <property type="match status" value="1"/>
</dbReference>
<keyword evidence="5" id="KW-1185">Reference proteome</keyword>
<name>A0A8J2UGL2_9BACT</name>
<dbReference type="Gene3D" id="1.10.1200.10">
    <property type="entry name" value="ACP-like"/>
    <property type="match status" value="1"/>
</dbReference>
<organism evidence="4 5">
    <name type="scientific">Puia dinghuensis</name>
    <dbReference type="NCBI Taxonomy" id="1792502"/>
    <lineage>
        <taxon>Bacteria</taxon>
        <taxon>Pseudomonadati</taxon>
        <taxon>Bacteroidota</taxon>
        <taxon>Chitinophagia</taxon>
        <taxon>Chitinophagales</taxon>
        <taxon>Chitinophagaceae</taxon>
        <taxon>Puia</taxon>
    </lineage>
</organism>
<evidence type="ECO:0000256" key="2">
    <source>
        <dbReference type="ARBA" id="ARBA00022553"/>
    </source>
</evidence>
<protein>
    <recommendedName>
        <fullName evidence="3">Carrier domain-containing protein</fullName>
    </recommendedName>
</protein>
<keyword evidence="1" id="KW-0596">Phosphopantetheine</keyword>
<feature type="domain" description="Carrier" evidence="3">
    <location>
        <begin position="5"/>
        <end position="85"/>
    </location>
</feature>
<reference evidence="4" key="2">
    <citation type="submission" date="2020-09" db="EMBL/GenBank/DDBJ databases">
        <authorList>
            <person name="Sun Q."/>
            <person name="Zhou Y."/>
        </authorList>
    </citation>
    <scope>NUCLEOTIDE SEQUENCE</scope>
    <source>
        <strain evidence="4">CGMCC 1.15448</strain>
    </source>
</reference>
<dbReference type="AlphaFoldDB" id="A0A8J2UGL2"/>
<proteinExistence type="predicted"/>
<evidence type="ECO:0000256" key="1">
    <source>
        <dbReference type="ARBA" id="ARBA00022450"/>
    </source>
</evidence>
<keyword evidence="2" id="KW-0597">Phosphoprotein</keyword>
<accession>A0A8J2UGL2</accession>
<dbReference type="Pfam" id="PF00550">
    <property type="entry name" value="PP-binding"/>
    <property type="match status" value="1"/>
</dbReference>
<comment type="caution">
    <text evidence="4">The sequence shown here is derived from an EMBL/GenBank/DDBJ whole genome shotgun (WGS) entry which is preliminary data.</text>
</comment>